<evidence type="ECO:0000256" key="10">
    <source>
        <dbReference type="HAMAP-Rule" id="MF_00244"/>
    </source>
</evidence>
<proteinExistence type="inferred from homology"/>
<dbReference type="EMBL" id="JAAOIW010000004">
    <property type="protein sequence ID" value="NHN30982.1"/>
    <property type="molecule type" value="Genomic_DNA"/>
</dbReference>
<gene>
    <name evidence="10" type="primary">nadD</name>
    <name evidence="12" type="ORF">G9U52_14175</name>
</gene>
<dbReference type="CDD" id="cd02165">
    <property type="entry name" value="NMNAT"/>
    <property type="match status" value="1"/>
</dbReference>
<dbReference type="GO" id="GO:0004515">
    <property type="term" value="F:nicotinate-nucleotide adenylyltransferase activity"/>
    <property type="evidence" value="ECO:0007669"/>
    <property type="project" value="UniProtKB-EC"/>
</dbReference>
<keyword evidence="6 10" id="KW-0547">Nucleotide-binding</keyword>
<evidence type="ECO:0000256" key="3">
    <source>
        <dbReference type="ARBA" id="ARBA00022642"/>
    </source>
</evidence>
<sequence>MKVGIMGGTFDPVHIGHLVAAQHACEQANLDEVWFMPTHVPPHKVEAPKATPEQRWAMVCRAVEEHSHFRPFDMELKKGGVSYSIDTVNELLLQYPTYHFAYIIGADMVQYLPKWFKIDELVQKISFIGLQRPGYIWDMELLPEAIRKAVLPVQMPLIELSSSLIRKRLAEGKSVRYLVPDRVNEYMVVNGIYEPQAAD</sequence>
<dbReference type="PANTHER" id="PTHR39321:SF3">
    <property type="entry name" value="PHOSPHOPANTETHEINE ADENYLYLTRANSFERASE"/>
    <property type="match status" value="1"/>
</dbReference>
<keyword evidence="4 10" id="KW-0808">Transferase</keyword>
<evidence type="ECO:0000256" key="6">
    <source>
        <dbReference type="ARBA" id="ARBA00022741"/>
    </source>
</evidence>
<keyword evidence="8 10" id="KW-0520">NAD</keyword>
<evidence type="ECO:0000313" key="12">
    <source>
        <dbReference type="EMBL" id="NHN30982.1"/>
    </source>
</evidence>
<keyword evidence="3 10" id="KW-0662">Pyridine nucleotide biosynthesis</keyword>
<reference evidence="12" key="1">
    <citation type="submission" date="2020-03" db="EMBL/GenBank/DDBJ databases">
        <title>Draft sequencing of Paenibacilllus sp. S3N08.</title>
        <authorList>
            <person name="Kim D.-U."/>
        </authorList>
    </citation>
    <scope>NUCLEOTIDE SEQUENCE</scope>
    <source>
        <strain evidence="12">S3N08</strain>
    </source>
</reference>
<name>A0ABX0J3M4_9BACL</name>
<dbReference type="Pfam" id="PF01467">
    <property type="entry name" value="CTP_transf_like"/>
    <property type="match status" value="1"/>
</dbReference>
<comment type="caution">
    <text evidence="12">The sequence shown here is derived from an EMBL/GenBank/DDBJ whole genome shotgun (WGS) entry which is preliminary data.</text>
</comment>
<feature type="domain" description="Cytidyltransferase-like" evidence="11">
    <location>
        <begin position="5"/>
        <end position="168"/>
    </location>
</feature>
<comment type="function">
    <text evidence="1 10">Catalyzes the reversible adenylation of nicotinate mononucleotide (NaMN) to nicotinic acid adenine dinucleotide (NaAD).</text>
</comment>
<evidence type="ECO:0000259" key="11">
    <source>
        <dbReference type="Pfam" id="PF01467"/>
    </source>
</evidence>
<evidence type="ECO:0000313" key="13">
    <source>
        <dbReference type="Proteomes" id="UP001165962"/>
    </source>
</evidence>
<evidence type="ECO:0000256" key="4">
    <source>
        <dbReference type="ARBA" id="ARBA00022679"/>
    </source>
</evidence>
<evidence type="ECO:0000256" key="1">
    <source>
        <dbReference type="ARBA" id="ARBA00002324"/>
    </source>
</evidence>
<dbReference type="SUPFAM" id="SSF52374">
    <property type="entry name" value="Nucleotidylyl transferase"/>
    <property type="match status" value="1"/>
</dbReference>
<comment type="catalytic activity">
    <reaction evidence="9 10">
        <text>nicotinate beta-D-ribonucleotide + ATP + H(+) = deamido-NAD(+) + diphosphate</text>
        <dbReference type="Rhea" id="RHEA:22860"/>
        <dbReference type="ChEBI" id="CHEBI:15378"/>
        <dbReference type="ChEBI" id="CHEBI:30616"/>
        <dbReference type="ChEBI" id="CHEBI:33019"/>
        <dbReference type="ChEBI" id="CHEBI:57502"/>
        <dbReference type="ChEBI" id="CHEBI:58437"/>
        <dbReference type="EC" id="2.7.7.18"/>
    </reaction>
</comment>
<evidence type="ECO:0000256" key="7">
    <source>
        <dbReference type="ARBA" id="ARBA00022840"/>
    </source>
</evidence>
<comment type="pathway">
    <text evidence="2 10">Cofactor biosynthesis; NAD(+) biosynthesis; deamido-NAD(+) from nicotinate D-ribonucleotide: step 1/1.</text>
</comment>
<dbReference type="Proteomes" id="UP001165962">
    <property type="component" value="Unassembled WGS sequence"/>
</dbReference>
<evidence type="ECO:0000256" key="9">
    <source>
        <dbReference type="ARBA" id="ARBA00048721"/>
    </source>
</evidence>
<dbReference type="InterPro" id="IPR014729">
    <property type="entry name" value="Rossmann-like_a/b/a_fold"/>
</dbReference>
<protein>
    <recommendedName>
        <fullName evidence="10">Probable nicotinate-nucleotide adenylyltransferase</fullName>
        <ecNumber evidence="10">2.7.7.18</ecNumber>
    </recommendedName>
    <alternativeName>
        <fullName evidence="10">Deamido-NAD(+) diphosphorylase</fullName>
    </alternativeName>
    <alternativeName>
        <fullName evidence="10">Deamido-NAD(+) pyrophosphorylase</fullName>
    </alternativeName>
    <alternativeName>
        <fullName evidence="10">Nicotinate mononucleotide adenylyltransferase</fullName>
        <shortName evidence="10">NaMN adenylyltransferase</shortName>
    </alternativeName>
</protein>
<keyword evidence="7 10" id="KW-0067">ATP-binding</keyword>
<comment type="similarity">
    <text evidence="10">Belongs to the NadD family.</text>
</comment>
<evidence type="ECO:0000256" key="2">
    <source>
        <dbReference type="ARBA" id="ARBA00005019"/>
    </source>
</evidence>
<dbReference type="PANTHER" id="PTHR39321">
    <property type="entry name" value="NICOTINATE-NUCLEOTIDE ADENYLYLTRANSFERASE-RELATED"/>
    <property type="match status" value="1"/>
</dbReference>
<dbReference type="NCBIfam" id="NF000840">
    <property type="entry name" value="PRK00071.1-3"/>
    <property type="match status" value="1"/>
</dbReference>
<dbReference type="EC" id="2.7.7.18" evidence="10"/>
<accession>A0ABX0J3M4</accession>
<dbReference type="Gene3D" id="3.40.50.620">
    <property type="entry name" value="HUPs"/>
    <property type="match status" value="1"/>
</dbReference>
<evidence type="ECO:0000256" key="8">
    <source>
        <dbReference type="ARBA" id="ARBA00023027"/>
    </source>
</evidence>
<dbReference type="InterPro" id="IPR005248">
    <property type="entry name" value="NadD/NMNAT"/>
</dbReference>
<dbReference type="NCBIfam" id="NF000841">
    <property type="entry name" value="PRK00071.1-4"/>
    <property type="match status" value="1"/>
</dbReference>
<organism evidence="12 13">
    <name type="scientific">Paenibacillus agricola</name>
    <dbReference type="NCBI Taxonomy" id="2716264"/>
    <lineage>
        <taxon>Bacteria</taxon>
        <taxon>Bacillati</taxon>
        <taxon>Bacillota</taxon>
        <taxon>Bacilli</taxon>
        <taxon>Bacillales</taxon>
        <taxon>Paenibacillaceae</taxon>
        <taxon>Paenibacillus</taxon>
    </lineage>
</organism>
<keyword evidence="5 10" id="KW-0548">Nucleotidyltransferase</keyword>
<dbReference type="NCBIfam" id="TIGR00125">
    <property type="entry name" value="cyt_tran_rel"/>
    <property type="match status" value="1"/>
</dbReference>
<dbReference type="NCBIfam" id="TIGR00482">
    <property type="entry name" value="nicotinate (nicotinamide) nucleotide adenylyltransferase"/>
    <property type="match status" value="1"/>
</dbReference>
<dbReference type="InterPro" id="IPR004821">
    <property type="entry name" value="Cyt_trans-like"/>
</dbReference>
<dbReference type="RefSeq" id="WP_166150500.1">
    <property type="nucleotide sequence ID" value="NZ_JAAOIW010000004.1"/>
</dbReference>
<evidence type="ECO:0000256" key="5">
    <source>
        <dbReference type="ARBA" id="ARBA00022695"/>
    </source>
</evidence>
<keyword evidence="13" id="KW-1185">Reference proteome</keyword>
<dbReference type="HAMAP" id="MF_00244">
    <property type="entry name" value="NaMN_adenylyltr"/>
    <property type="match status" value="1"/>
</dbReference>